<proteinExistence type="predicted"/>
<dbReference type="PANTHER" id="PTHR35750">
    <property type="entry name" value="PHOSPHOLIPID HYDROPEROXIDE GLUTATHIONE PEROXIDASE"/>
    <property type="match status" value="1"/>
</dbReference>
<evidence type="ECO:0000313" key="3">
    <source>
        <dbReference type="Proteomes" id="UP001054252"/>
    </source>
</evidence>
<evidence type="ECO:0000256" key="1">
    <source>
        <dbReference type="SAM" id="MobiDB-lite"/>
    </source>
</evidence>
<gene>
    <name evidence="2" type="ORF">SLEP1_g9054</name>
</gene>
<accession>A0AAV5IC36</accession>
<dbReference type="EMBL" id="BPVZ01000009">
    <property type="protein sequence ID" value="GKU95731.1"/>
    <property type="molecule type" value="Genomic_DNA"/>
</dbReference>
<protein>
    <submittedName>
        <fullName evidence="2">Uncharacterized protein</fullName>
    </submittedName>
</protein>
<sequence>MRFFKRIAGLLGLVRDDGHQVNQQEDKEENNASTASNNSHNQQANEPRVFHETGLPRRGFSVPVQVAVDRPQLGPVLVSCTPGGGGVQGLRWYAKRLRIDEDGDVADEFLNEVLLETSISAEDDQRSFPKFQIKYSTIPAKVKNQVVSLGGKIQQHVEFQGRLQWV</sequence>
<name>A0AAV5IC36_9ROSI</name>
<comment type="caution">
    <text evidence="2">The sequence shown here is derived from an EMBL/GenBank/DDBJ whole genome shotgun (WGS) entry which is preliminary data.</text>
</comment>
<dbReference type="PANTHER" id="PTHR35750:SF1">
    <property type="entry name" value="PHOSPHOLIPID HYDROPEROXIDE GLUTATHIONE PEROXIDASE"/>
    <property type="match status" value="1"/>
</dbReference>
<dbReference type="Proteomes" id="UP001054252">
    <property type="component" value="Unassembled WGS sequence"/>
</dbReference>
<feature type="region of interest" description="Disordered" evidence="1">
    <location>
        <begin position="18"/>
        <end position="46"/>
    </location>
</feature>
<dbReference type="AlphaFoldDB" id="A0AAV5IC36"/>
<evidence type="ECO:0000313" key="2">
    <source>
        <dbReference type="EMBL" id="GKU95731.1"/>
    </source>
</evidence>
<organism evidence="2 3">
    <name type="scientific">Rubroshorea leprosula</name>
    <dbReference type="NCBI Taxonomy" id="152421"/>
    <lineage>
        <taxon>Eukaryota</taxon>
        <taxon>Viridiplantae</taxon>
        <taxon>Streptophyta</taxon>
        <taxon>Embryophyta</taxon>
        <taxon>Tracheophyta</taxon>
        <taxon>Spermatophyta</taxon>
        <taxon>Magnoliopsida</taxon>
        <taxon>eudicotyledons</taxon>
        <taxon>Gunneridae</taxon>
        <taxon>Pentapetalae</taxon>
        <taxon>rosids</taxon>
        <taxon>malvids</taxon>
        <taxon>Malvales</taxon>
        <taxon>Dipterocarpaceae</taxon>
        <taxon>Rubroshorea</taxon>
    </lineage>
</organism>
<reference evidence="2 3" key="1">
    <citation type="journal article" date="2021" name="Commun. Biol.">
        <title>The genome of Shorea leprosula (Dipterocarpaceae) highlights the ecological relevance of drought in aseasonal tropical rainforests.</title>
        <authorList>
            <person name="Ng K.K.S."/>
            <person name="Kobayashi M.J."/>
            <person name="Fawcett J.A."/>
            <person name="Hatakeyama M."/>
            <person name="Paape T."/>
            <person name="Ng C.H."/>
            <person name="Ang C.C."/>
            <person name="Tnah L.H."/>
            <person name="Lee C.T."/>
            <person name="Nishiyama T."/>
            <person name="Sese J."/>
            <person name="O'Brien M.J."/>
            <person name="Copetti D."/>
            <person name="Mohd Noor M.I."/>
            <person name="Ong R.C."/>
            <person name="Putra M."/>
            <person name="Sireger I.Z."/>
            <person name="Indrioko S."/>
            <person name="Kosugi Y."/>
            <person name="Izuno A."/>
            <person name="Isagi Y."/>
            <person name="Lee S.L."/>
            <person name="Shimizu K.K."/>
        </authorList>
    </citation>
    <scope>NUCLEOTIDE SEQUENCE [LARGE SCALE GENOMIC DNA]</scope>
    <source>
        <strain evidence="2">214</strain>
    </source>
</reference>
<feature type="compositionally biased region" description="Low complexity" evidence="1">
    <location>
        <begin position="31"/>
        <end position="46"/>
    </location>
</feature>
<keyword evidence="3" id="KW-1185">Reference proteome</keyword>